<dbReference type="InterPro" id="IPR036163">
    <property type="entry name" value="HMA_dom_sf"/>
</dbReference>
<dbReference type="PROSITE" id="PS01047">
    <property type="entry name" value="HMA_1"/>
    <property type="match status" value="1"/>
</dbReference>
<evidence type="ECO:0000313" key="5">
    <source>
        <dbReference type="Proteomes" id="UP000027439"/>
    </source>
</evidence>
<dbReference type="Proteomes" id="UP000027439">
    <property type="component" value="Unassembled WGS sequence"/>
</dbReference>
<name>A0A069NWW2_9BURK</name>
<dbReference type="GO" id="GO:0046872">
    <property type="term" value="F:metal ion binding"/>
    <property type="evidence" value="ECO:0007669"/>
    <property type="project" value="UniProtKB-KW"/>
</dbReference>
<proteinExistence type="predicted"/>
<dbReference type="Pfam" id="PF00403">
    <property type="entry name" value="HMA"/>
    <property type="match status" value="1"/>
</dbReference>
<sequence>MEFTVADMSCGGCASAITRAIAKLDATARVEVDVAAKLVKVESPLEQGQVASAIEGAGFHPIANAP</sequence>
<organism evidence="4 5">
    <name type="scientific">Caballeronia grimmiae</name>
    <dbReference type="NCBI Taxonomy" id="1071679"/>
    <lineage>
        <taxon>Bacteria</taxon>
        <taxon>Pseudomonadati</taxon>
        <taxon>Pseudomonadota</taxon>
        <taxon>Betaproteobacteria</taxon>
        <taxon>Burkholderiales</taxon>
        <taxon>Burkholderiaceae</taxon>
        <taxon>Caballeronia</taxon>
    </lineage>
</organism>
<dbReference type="CDD" id="cd00371">
    <property type="entry name" value="HMA"/>
    <property type="match status" value="1"/>
</dbReference>
<dbReference type="InterPro" id="IPR017969">
    <property type="entry name" value="Heavy-metal-associated_CS"/>
</dbReference>
<feature type="domain" description="HMA" evidence="2">
    <location>
        <begin position="1"/>
        <end position="62"/>
    </location>
</feature>
<dbReference type="OrthoDB" id="9813965at2"/>
<dbReference type="AlphaFoldDB" id="A0A069NWW2"/>
<dbReference type="InterPro" id="IPR006121">
    <property type="entry name" value="HMA_dom"/>
</dbReference>
<dbReference type="SUPFAM" id="SSF55008">
    <property type="entry name" value="HMA, heavy metal-associated domain"/>
    <property type="match status" value="1"/>
</dbReference>
<evidence type="ECO:0000313" key="4">
    <source>
        <dbReference type="EMBL" id="KDR32194.1"/>
    </source>
</evidence>
<comment type="caution">
    <text evidence="4">The sequence shown here is derived from an EMBL/GenBank/DDBJ whole genome shotgun (WGS) entry which is preliminary data.</text>
</comment>
<accession>A0A069NWW2</accession>
<reference evidence="3" key="4">
    <citation type="submission" date="2024-05" db="EMBL/GenBank/DDBJ databases">
        <authorList>
            <person name="Sun Q."/>
            <person name="Zhou Y."/>
        </authorList>
    </citation>
    <scope>NUCLEOTIDE SEQUENCE</scope>
    <source>
        <strain evidence="3">CGMCC 1.11013</strain>
    </source>
</reference>
<dbReference type="STRING" id="1071679.BG57_12165"/>
<evidence type="ECO:0000313" key="3">
    <source>
        <dbReference type="EMBL" id="GGD79092.1"/>
    </source>
</evidence>
<gene>
    <name evidence="4" type="ORF">BG57_12165</name>
    <name evidence="3" type="ORF">GCM10010985_36970</name>
</gene>
<keyword evidence="1" id="KW-0479">Metal-binding</keyword>
<evidence type="ECO:0000313" key="6">
    <source>
        <dbReference type="Proteomes" id="UP000597138"/>
    </source>
</evidence>
<dbReference type="eggNOG" id="COG2608">
    <property type="taxonomic scope" value="Bacteria"/>
</dbReference>
<keyword evidence="6" id="KW-1185">Reference proteome</keyword>
<reference evidence="4 5" key="2">
    <citation type="submission" date="2014-03" db="EMBL/GenBank/DDBJ databases">
        <title>Draft Genome Sequences of Four Burkholderia Strains.</title>
        <authorList>
            <person name="Liu X.Y."/>
            <person name="Li C.X."/>
            <person name="Xu J.H."/>
        </authorList>
    </citation>
    <scope>NUCLEOTIDE SEQUENCE [LARGE SCALE GENOMIC DNA]</scope>
    <source>
        <strain evidence="4 5">R27</strain>
    </source>
</reference>
<dbReference type="EMBL" id="BMEG01000006">
    <property type="protein sequence ID" value="GGD79092.1"/>
    <property type="molecule type" value="Genomic_DNA"/>
</dbReference>
<protein>
    <submittedName>
        <fullName evidence="4">Heavy metal transporter</fullName>
    </submittedName>
</protein>
<reference evidence="3" key="1">
    <citation type="journal article" date="2014" name="Int. J. Syst. Evol. Microbiol.">
        <title>Complete genome of a new Firmicutes species belonging to the dominant human colonic microbiota ('Ruminococcus bicirculans') reveals two chromosomes and a selective capacity to utilize plant glucans.</title>
        <authorList>
            <consortium name="NISC Comparative Sequencing Program"/>
            <person name="Wegmann U."/>
            <person name="Louis P."/>
            <person name="Goesmann A."/>
            <person name="Henrissat B."/>
            <person name="Duncan S.H."/>
            <person name="Flint H.J."/>
        </authorList>
    </citation>
    <scope>NUCLEOTIDE SEQUENCE</scope>
    <source>
        <strain evidence="3">CGMCC 1.11013</strain>
    </source>
</reference>
<dbReference type="RefSeq" id="WP_035967376.1">
    <property type="nucleotide sequence ID" value="NZ_BMEG01000006.1"/>
</dbReference>
<dbReference type="PROSITE" id="PS50846">
    <property type="entry name" value="HMA_2"/>
    <property type="match status" value="1"/>
</dbReference>
<evidence type="ECO:0000259" key="2">
    <source>
        <dbReference type="PROSITE" id="PS50846"/>
    </source>
</evidence>
<dbReference type="Gene3D" id="3.30.70.100">
    <property type="match status" value="1"/>
</dbReference>
<reference evidence="6" key="3">
    <citation type="journal article" date="2019" name="Int. J. Syst. Evol. Microbiol.">
        <title>The Global Catalogue of Microorganisms (GCM) 10K type strain sequencing project: providing services to taxonomists for standard genome sequencing and annotation.</title>
        <authorList>
            <consortium name="The Broad Institute Genomics Platform"/>
            <consortium name="The Broad Institute Genome Sequencing Center for Infectious Disease"/>
            <person name="Wu L."/>
            <person name="Ma J."/>
        </authorList>
    </citation>
    <scope>NUCLEOTIDE SEQUENCE [LARGE SCALE GENOMIC DNA]</scope>
    <source>
        <strain evidence="6">CGMCC 1.11013</strain>
    </source>
</reference>
<dbReference type="Proteomes" id="UP000597138">
    <property type="component" value="Unassembled WGS sequence"/>
</dbReference>
<evidence type="ECO:0000256" key="1">
    <source>
        <dbReference type="ARBA" id="ARBA00022723"/>
    </source>
</evidence>
<dbReference type="EMBL" id="JFHE01000020">
    <property type="protein sequence ID" value="KDR32194.1"/>
    <property type="molecule type" value="Genomic_DNA"/>
</dbReference>